<dbReference type="GO" id="GO:0003677">
    <property type="term" value="F:DNA binding"/>
    <property type="evidence" value="ECO:0007669"/>
    <property type="project" value="InterPro"/>
</dbReference>
<accession>A0A852SNR2</accession>
<comment type="caution">
    <text evidence="2">The sequence shown here is derived from an EMBL/GenBank/DDBJ whole genome shotgun (WGS) entry which is preliminary data.</text>
</comment>
<evidence type="ECO:0000313" key="2">
    <source>
        <dbReference type="EMBL" id="NYD70437.1"/>
    </source>
</evidence>
<dbReference type="CDD" id="cd00093">
    <property type="entry name" value="HTH_XRE"/>
    <property type="match status" value="1"/>
</dbReference>
<gene>
    <name evidence="2" type="ORF">BJ984_001595</name>
</gene>
<organism evidence="2 3">
    <name type="scientific">Herbiconiux flava</name>
    <dbReference type="NCBI Taxonomy" id="881268"/>
    <lineage>
        <taxon>Bacteria</taxon>
        <taxon>Bacillati</taxon>
        <taxon>Actinomycetota</taxon>
        <taxon>Actinomycetes</taxon>
        <taxon>Micrococcales</taxon>
        <taxon>Microbacteriaceae</taxon>
        <taxon>Herbiconiux</taxon>
    </lineage>
</organism>
<dbReference type="InterPro" id="IPR001387">
    <property type="entry name" value="Cro/C1-type_HTH"/>
</dbReference>
<keyword evidence="3" id="KW-1185">Reference proteome</keyword>
<dbReference type="Gene3D" id="1.10.260.40">
    <property type="entry name" value="lambda repressor-like DNA-binding domains"/>
    <property type="match status" value="1"/>
</dbReference>
<dbReference type="Pfam" id="PF13560">
    <property type="entry name" value="HTH_31"/>
    <property type="match status" value="1"/>
</dbReference>
<dbReference type="EMBL" id="JACCBM010000001">
    <property type="protein sequence ID" value="NYD70437.1"/>
    <property type="molecule type" value="Genomic_DNA"/>
</dbReference>
<dbReference type="PROSITE" id="PS50943">
    <property type="entry name" value="HTH_CROC1"/>
    <property type="match status" value="1"/>
</dbReference>
<evidence type="ECO:0000259" key="1">
    <source>
        <dbReference type="PROSITE" id="PS50943"/>
    </source>
</evidence>
<proteinExistence type="predicted"/>
<sequence length="168" mass="18006">MTTRDAALANVKTNLRAAMQQARLSPAEVAAAAGMNRSTVSRRLLEGADMPIADVFRIALACGVDPVEMFAESGRVETGASSGAQAQTNRLAAFVRTIVREELLRSDNAKIAYSIPEAADAAGLSTTSIRNAIARNDLVPSFYGPKPLLPRAELERWLVAMPSEPPRR</sequence>
<dbReference type="RefSeq" id="WP_179547564.1">
    <property type="nucleotide sequence ID" value="NZ_BSEW01000001.1"/>
</dbReference>
<dbReference type="Proteomes" id="UP000549913">
    <property type="component" value="Unassembled WGS sequence"/>
</dbReference>
<name>A0A852SNR2_9MICO</name>
<dbReference type="SUPFAM" id="SSF47413">
    <property type="entry name" value="lambda repressor-like DNA-binding domains"/>
    <property type="match status" value="1"/>
</dbReference>
<dbReference type="SMART" id="SM00530">
    <property type="entry name" value="HTH_XRE"/>
    <property type="match status" value="1"/>
</dbReference>
<feature type="domain" description="HTH cro/C1-type" evidence="1">
    <location>
        <begin position="15"/>
        <end position="69"/>
    </location>
</feature>
<reference evidence="2 3" key="1">
    <citation type="submission" date="2020-07" db="EMBL/GenBank/DDBJ databases">
        <title>Sequencing the genomes of 1000 actinobacteria strains.</title>
        <authorList>
            <person name="Klenk H.-P."/>
        </authorList>
    </citation>
    <scope>NUCLEOTIDE SEQUENCE [LARGE SCALE GENOMIC DNA]</scope>
    <source>
        <strain evidence="2 3">DSM 26474</strain>
    </source>
</reference>
<dbReference type="AlphaFoldDB" id="A0A852SNR2"/>
<dbReference type="InterPro" id="IPR010982">
    <property type="entry name" value="Lambda_DNA-bd_dom_sf"/>
</dbReference>
<evidence type="ECO:0000313" key="3">
    <source>
        <dbReference type="Proteomes" id="UP000549913"/>
    </source>
</evidence>
<protein>
    <submittedName>
        <fullName evidence="2">Transcriptional regulator with XRE-family HTH domain</fullName>
    </submittedName>
</protein>